<feature type="transmembrane region" description="Helical" evidence="2">
    <location>
        <begin position="151"/>
        <end position="172"/>
    </location>
</feature>
<organism evidence="3 4">
    <name type="scientific">Streptomyces antnestii</name>
    <dbReference type="NCBI Taxonomy" id="2494256"/>
    <lineage>
        <taxon>Bacteria</taxon>
        <taxon>Bacillati</taxon>
        <taxon>Actinomycetota</taxon>
        <taxon>Actinomycetes</taxon>
        <taxon>Kitasatosporales</taxon>
        <taxon>Streptomycetaceae</taxon>
        <taxon>Streptomyces</taxon>
    </lineage>
</organism>
<dbReference type="OrthoDB" id="3946755at2"/>
<feature type="transmembrane region" description="Helical" evidence="2">
    <location>
        <begin position="327"/>
        <end position="346"/>
    </location>
</feature>
<feature type="transmembrane region" description="Helical" evidence="2">
    <location>
        <begin position="299"/>
        <end position="320"/>
    </location>
</feature>
<keyword evidence="4" id="KW-1185">Reference proteome</keyword>
<proteinExistence type="predicted"/>
<feature type="region of interest" description="Disordered" evidence="1">
    <location>
        <begin position="558"/>
        <end position="580"/>
    </location>
</feature>
<evidence type="ECO:0008006" key="5">
    <source>
        <dbReference type="Google" id="ProtNLM"/>
    </source>
</evidence>
<keyword evidence="2" id="KW-0472">Membrane</keyword>
<protein>
    <recommendedName>
        <fullName evidence="5">Glycosyltransferase RgtA/B/C/D-like domain-containing protein</fullName>
    </recommendedName>
</protein>
<accession>A0A3S2Z154</accession>
<name>A0A3S2Z154_9ACTN</name>
<sequence length="580" mass="60883">MNVTLLALLDNRRSGGARPVASARASPSYRVRRWADPAAVLAATALIAVRASWLGRWIVDDAAVTFAYARSVDQGLGPVQLPGAPPVEGYSNPSWLALLVLGRRLGLFDHGAFLGVSDLVLYPKALALLCTAGTLACVAWAARAVVPGRAWAVTLLAGGALAANLSFVAWSFSGLENPLYALTAAATAAVLVRGVTGGGLAGPRTAVAAGAIALLAALTRPDGAVLAAAYPLVVVLFVRRRDLVRAVRAVALHVGVVAVPYGAFLLWRHAVFGLWVPNTAVAKAQQAPELAQLAQSSDLLTYAGWALALIGALCAGAVLARPGRARRALAALLVPLLLSLLAYGVLGRDWMALYRFATPVWVLATAAVALSAVALWEAERARARAVLVAALAGALVLSQAGQADQEASFASHPTLSMCFVAERYGRFFNTYAERLGLRHATVALPDLGGTLLTTRLRVLDLAGLTDRPVADAYAAGDMRALRDHVLRAERPELLHVHAAWVTKPGLTAARLADAGYVPLYRQQNGGDFVRADAVHDPSRLASVRAWAKPRLDRLIAGQNTPTHRKGGCGATLTPGQEVSR</sequence>
<dbReference type="EMBL" id="RZYA01000006">
    <property type="protein sequence ID" value="RVU24525.1"/>
    <property type="molecule type" value="Genomic_DNA"/>
</dbReference>
<evidence type="ECO:0000313" key="4">
    <source>
        <dbReference type="Proteomes" id="UP000283128"/>
    </source>
</evidence>
<reference evidence="3 4" key="1">
    <citation type="submission" date="2019-01" db="EMBL/GenBank/DDBJ databases">
        <title>Genome sequences of Streptomyces and Rhizobium isolates collected from root and soil.</title>
        <authorList>
            <person name="Chhettri S."/>
            <person name="Sevigny J.L."/>
            <person name="Sen A."/>
            <person name="Ennis N."/>
            <person name="Tisa L."/>
        </authorList>
    </citation>
    <scope>NUCLEOTIDE SEQUENCE [LARGE SCALE GENOMIC DNA]</scope>
    <source>
        <strain evidence="3 4">San01</strain>
    </source>
</reference>
<gene>
    <name evidence="3" type="ORF">EOT10_16120</name>
</gene>
<feature type="transmembrane region" description="Helical" evidence="2">
    <location>
        <begin position="179"/>
        <end position="201"/>
    </location>
</feature>
<evidence type="ECO:0000256" key="1">
    <source>
        <dbReference type="SAM" id="MobiDB-lite"/>
    </source>
</evidence>
<dbReference type="AlphaFoldDB" id="A0A3S2Z154"/>
<feature type="transmembrane region" description="Helical" evidence="2">
    <location>
        <begin position="207"/>
        <end position="238"/>
    </location>
</feature>
<dbReference type="Proteomes" id="UP000283128">
    <property type="component" value="Unassembled WGS sequence"/>
</dbReference>
<evidence type="ECO:0000256" key="2">
    <source>
        <dbReference type="SAM" id="Phobius"/>
    </source>
</evidence>
<comment type="caution">
    <text evidence="3">The sequence shown here is derived from an EMBL/GenBank/DDBJ whole genome shotgun (WGS) entry which is preliminary data.</text>
</comment>
<evidence type="ECO:0000313" key="3">
    <source>
        <dbReference type="EMBL" id="RVU24525.1"/>
    </source>
</evidence>
<feature type="transmembrane region" description="Helical" evidence="2">
    <location>
        <begin position="250"/>
        <end position="267"/>
    </location>
</feature>
<keyword evidence="2" id="KW-0812">Transmembrane</keyword>
<feature type="transmembrane region" description="Helical" evidence="2">
    <location>
        <begin position="352"/>
        <end position="376"/>
    </location>
</feature>
<keyword evidence="2" id="KW-1133">Transmembrane helix</keyword>
<dbReference type="RefSeq" id="WP_127828879.1">
    <property type="nucleotide sequence ID" value="NZ_RZYA01000006.1"/>
</dbReference>